<accession>A0ABX3A4J1</accession>
<dbReference type="PANTHER" id="PTHR11070">
    <property type="entry name" value="UVRD / RECB / PCRA DNA HELICASE FAMILY MEMBER"/>
    <property type="match status" value="1"/>
</dbReference>
<feature type="domain" description="UvrD-like helicase ATP-binding" evidence="6">
    <location>
        <begin position="10"/>
        <end position="74"/>
    </location>
</feature>
<reference evidence="7 8" key="1">
    <citation type="submission" date="2016-08" db="EMBL/GenBank/DDBJ databases">
        <title>Draft genome sequence of Candidatus Piscirickettsia litoralis, from seawater.</title>
        <authorList>
            <person name="Wan X."/>
            <person name="Lee A.J."/>
            <person name="Hou S."/>
            <person name="Donachie S.P."/>
        </authorList>
    </citation>
    <scope>NUCLEOTIDE SEQUENCE [LARGE SCALE GENOMIC DNA]</scope>
    <source>
        <strain evidence="7 8">Y2</strain>
    </source>
</reference>
<evidence type="ECO:0000313" key="8">
    <source>
        <dbReference type="Proteomes" id="UP000094329"/>
    </source>
</evidence>
<evidence type="ECO:0000313" key="7">
    <source>
        <dbReference type="EMBL" id="ODN43768.1"/>
    </source>
</evidence>
<dbReference type="Proteomes" id="UP000094329">
    <property type="component" value="Unassembled WGS sequence"/>
</dbReference>
<dbReference type="PANTHER" id="PTHR11070:SF2">
    <property type="entry name" value="ATP-DEPENDENT DNA HELICASE SRS2"/>
    <property type="match status" value="1"/>
</dbReference>
<keyword evidence="1" id="KW-0547">Nucleotide-binding</keyword>
<keyword evidence="3" id="KW-0347">Helicase</keyword>
<dbReference type="EMBL" id="MDTU01000001">
    <property type="protein sequence ID" value="ODN43768.1"/>
    <property type="molecule type" value="Genomic_DNA"/>
</dbReference>
<evidence type="ECO:0000256" key="3">
    <source>
        <dbReference type="ARBA" id="ARBA00022806"/>
    </source>
</evidence>
<evidence type="ECO:0000256" key="4">
    <source>
        <dbReference type="ARBA" id="ARBA00022840"/>
    </source>
</evidence>
<name>A0ABX3A4J1_9GAMM</name>
<evidence type="ECO:0000259" key="6">
    <source>
        <dbReference type="Pfam" id="PF00580"/>
    </source>
</evidence>
<sequence>MTILVDANERDRALTADESFIVQAPAGSGKTELLIQRILVLLAHVEQPEEILAITFTRKAAAEMKNRLLESLAAAKKSRA</sequence>
<evidence type="ECO:0000256" key="5">
    <source>
        <dbReference type="ARBA" id="ARBA00034923"/>
    </source>
</evidence>
<keyword evidence="4" id="KW-0067">ATP-binding</keyword>
<comment type="caution">
    <text evidence="7">The sequence shown here is derived from an EMBL/GenBank/DDBJ whole genome shotgun (WGS) entry which is preliminary data.</text>
</comment>
<gene>
    <name evidence="7" type="ORF">BGC07_13760</name>
</gene>
<dbReference type="Pfam" id="PF00580">
    <property type="entry name" value="UvrD-helicase"/>
    <property type="match status" value="1"/>
</dbReference>
<dbReference type="InterPro" id="IPR027417">
    <property type="entry name" value="P-loop_NTPase"/>
</dbReference>
<dbReference type="SUPFAM" id="SSF52540">
    <property type="entry name" value="P-loop containing nucleoside triphosphate hydrolases"/>
    <property type="match status" value="1"/>
</dbReference>
<dbReference type="Gene3D" id="3.40.50.300">
    <property type="entry name" value="P-loop containing nucleotide triphosphate hydrolases"/>
    <property type="match status" value="1"/>
</dbReference>
<keyword evidence="8" id="KW-1185">Reference proteome</keyword>
<organism evidence="7 8">
    <name type="scientific">Piscirickettsia litoralis</name>
    <dbReference type="NCBI Taxonomy" id="1891921"/>
    <lineage>
        <taxon>Bacteria</taxon>
        <taxon>Pseudomonadati</taxon>
        <taxon>Pseudomonadota</taxon>
        <taxon>Gammaproteobacteria</taxon>
        <taxon>Thiotrichales</taxon>
        <taxon>Piscirickettsiaceae</taxon>
        <taxon>Piscirickettsia</taxon>
    </lineage>
</organism>
<dbReference type="InterPro" id="IPR000212">
    <property type="entry name" value="DNA_helicase_UvrD/REP"/>
</dbReference>
<proteinExistence type="predicted"/>
<keyword evidence="2" id="KW-0378">Hydrolase</keyword>
<protein>
    <recommendedName>
        <fullName evidence="5">DNA 3'-5' helicase II</fullName>
    </recommendedName>
</protein>
<dbReference type="InterPro" id="IPR014016">
    <property type="entry name" value="UvrD-like_ATP-bd"/>
</dbReference>
<evidence type="ECO:0000256" key="2">
    <source>
        <dbReference type="ARBA" id="ARBA00022801"/>
    </source>
</evidence>
<dbReference type="RefSeq" id="WP_069313564.1">
    <property type="nucleotide sequence ID" value="NZ_MDTU01000001.1"/>
</dbReference>
<evidence type="ECO:0000256" key="1">
    <source>
        <dbReference type="ARBA" id="ARBA00022741"/>
    </source>
</evidence>